<keyword evidence="4" id="KW-1185">Reference proteome</keyword>
<proteinExistence type="predicted"/>
<sequence>MPPRHIDNNLRYIGGLTRVLAADAFISFVGVNCRTKVFNDCEKNEDDEDFSFTCTNPNGSPISTDDIFQNAQIRLVFPIFNRDLLFVDVNEDDSSRAKGVAASSSSLRPPLKKLFFEERDTLTSAMSFYNSGGGLGS</sequence>
<accession>A0A6J5W4V1</accession>
<dbReference type="Proteomes" id="UP000507222">
    <property type="component" value="Unassembled WGS sequence"/>
</dbReference>
<organism evidence="2 4">
    <name type="scientific">Prunus armeniaca</name>
    <name type="common">Apricot</name>
    <name type="synonym">Armeniaca vulgaris</name>
    <dbReference type="NCBI Taxonomy" id="36596"/>
    <lineage>
        <taxon>Eukaryota</taxon>
        <taxon>Viridiplantae</taxon>
        <taxon>Streptophyta</taxon>
        <taxon>Embryophyta</taxon>
        <taxon>Tracheophyta</taxon>
        <taxon>Spermatophyta</taxon>
        <taxon>Magnoliopsida</taxon>
        <taxon>eudicotyledons</taxon>
        <taxon>Gunneridae</taxon>
        <taxon>Pentapetalae</taxon>
        <taxon>rosids</taxon>
        <taxon>fabids</taxon>
        <taxon>Rosales</taxon>
        <taxon>Rosaceae</taxon>
        <taxon>Amygdaloideae</taxon>
        <taxon>Amygdaleae</taxon>
        <taxon>Prunus</taxon>
    </lineage>
</organism>
<dbReference type="AlphaFoldDB" id="A0A6J5W4V1"/>
<evidence type="ECO:0000313" key="4">
    <source>
        <dbReference type="Proteomes" id="UP000507245"/>
    </source>
</evidence>
<protein>
    <submittedName>
        <fullName evidence="2">Uncharacterized protein</fullName>
    </submittedName>
</protein>
<gene>
    <name evidence="1" type="ORF">CURHAP_LOCUS6012</name>
    <name evidence="2" type="ORF">ORAREDHAP_LOCUS6063</name>
</gene>
<reference evidence="2 3" key="2">
    <citation type="submission" date="2020-05" db="EMBL/GenBank/DDBJ databases">
        <authorList>
            <person name="Campoy J."/>
            <person name="Schneeberger K."/>
            <person name="Spophaly S."/>
        </authorList>
    </citation>
    <scope>NUCLEOTIDE SEQUENCE [LARGE SCALE GENOMIC DNA]</scope>
    <source>
        <strain evidence="2">PruArmRojPasFocal</strain>
    </source>
</reference>
<dbReference type="OrthoDB" id="1933664at2759"/>
<evidence type="ECO:0000313" key="1">
    <source>
        <dbReference type="EMBL" id="CAB4264289.1"/>
    </source>
</evidence>
<dbReference type="EMBL" id="CAEKKB010000001">
    <property type="protein sequence ID" value="CAB4294907.1"/>
    <property type="molecule type" value="Genomic_DNA"/>
</dbReference>
<dbReference type="EMBL" id="CAEKDK010000001">
    <property type="protein sequence ID" value="CAB4264289.1"/>
    <property type="molecule type" value="Genomic_DNA"/>
</dbReference>
<evidence type="ECO:0000313" key="3">
    <source>
        <dbReference type="Proteomes" id="UP000507222"/>
    </source>
</evidence>
<dbReference type="Proteomes" id="UP000507245">
    <property type="component" value="Unassembled WGS sequence"/>
</dbReference>
<reference evidence="4" key="1">
    <citation type="journal article" date="2020" name="Genome Biol.">
        <title>Gamete binning: chromosome-level and haplotype-resolved genome assembly enabled by high-throughput single-cell sequencing of gamete genomes.</title>
        <authorList>
            <person name="Campoy J.A."/>
            <person name="Sun H."/>
            <person name="Goel M."/>
            <person name="Jiao W.-B."/>
            <person name="Folz-Donahue K."/>
            <person name="Wang N."/>
            <person name="Rubio M."/>
            <person name="Liu C."/>
            <person name="Kukat C."/>
            <person name="Ruiz D."/>
            <person name="Huettel B."/>
            <person name="Schneeberger K."/>
        </authorList>
    </citation>
    <scope>NUCLEOTIDE SEQUENCE [LARGE SCALE GENOMIC DNA]</scope>
    <source>
        <strain evidence="4">cv. Rojo Pasion</strain>
    </source>
</reference>
<name>A0A6J5W4V1_PRUAR</name>
<evidence type="ECO:0000313" key="2">
    <source>
        <dbReference type="EMBL" id="CAB4294907.1"/>
    </source>
</evidence>